<keyword evidence="5" id="KW-0735">Signal-anchor</keyword>
<dbReference type="GO" id="GO:0000026">
    <property type="term" value="F:alpha-1,2-mannosyltransferase activity"/>
    <property type="evidence" value="ECO:0007669"/>
    <property type="project" value="TreeGrafter"/>
</dbReference>
<dbReference type="PIRSF" id="PIRSF018153">
    <property type="entry name" value="Glyco_trans_15"/>
    <property type="match status" value="1"/>
</dbReference>
<dbReference type="GO" id="GO:0005794">
    <property type="term" value="C:Golgi apparatus"/>
    <property type="evidence" value="ECO:0007669"/>
    <property type="project" value="TreeGrafter"/>
</dbReference>
<evidence type="ECO:0000256" key="2">
    <source>
        <dbReference type="ARBA" id="ARBA00007677"/>
    </source>
</evidence>
<keyword evidence="4" id="KW-0808">Transferase</keyword>
<feature type="active site" description="Nucleophile" evidence="6">
    <location>
        <position position="300"/>
    </location>
</feature>
<dbReference type="OrthoDB" id="439943at2759"/>
<gene>
    <name evidence="7" type="ORF">LAME_0H08196G</name>
</gene>
<evidence type="ECO:0000256" key="6">
    <source>
        <dbReference type="PIRSR" id="PIRSR018153-1"/>
    </source>
</evidence>
<dbReference type="GO" id="GO:0006487">
    <property type="term" value="P:protein N-linked glycosylation"/>
    <property type="evidence" value="ECO:0007669"/>
    <property type="project" value="TreeGrafter"/>
</dbReference>
<dbReference type="SUPFAM" id="SSF53448">
    <property type="entry name" value="Nucleotide-diphospho-sugar transferases"/>
    <property type="match status" value="1"/>
</dbReference>
<evidence type="ECO:0000256" key="3">
    <source>
        <dbReference type="ARBA" id="ARBA00022676"/>
    </source>
</evidence>
<proteinExistence type="inferred from homology"/>
<evidence type="ECO:0000256" key="5">
    <source>
        <dbReference type="ARBA" id="ARBA00022968"/>
    </source>
</evidence>
<keyword evidence="8" id="KW-1185">Reference proteome</keyword>
<evidence type="ECO:0000313" key="7">
    <source>
        <dbReference type="EMBL" id="SCV03160.1"/>
    </source>
</evidence>
<organism evidence="7 8">
    <name type="scientific">Lachancea meyersii CBS 8951</name>
    <dbReference type="NCBI Taxonomy" id="1266667"/>
    <lineage>
        <taxon>Eukaryota</taxon>
        <taxon>Fungi</taxon>
        <taxon>Dikarya</taxon>
        <taxon>Ascomycota</taxon>
        <taxon>Saccharomycotina</taxon>
        <taxon>Saccharomycetes</taxon>
        <taxon>Saccharomycetales</taxon>
        <taxon>Saccharomycetaceae</taxon>
        <taxon>Lachancea</taxon>
    </lineage>
</organism>
<dbReference type="Pfam" id="PF01793">
    <property type="entry name" value="Glyco_transf_15"/>
    <property type="match status" value="1"/>
</dbReference>
<name>A0A1G4KF22_9SACH</name>
<reference evidence="8" key="1">
    <citation type="submission" date="2016-03" db="EMBL/GenBank/DDBJ databases">
        <authorList>
            <person name="Devillers Hugo."/>
        </authorList>
    </citation>
    <scope>NUCLEOTIDE SEQUENCE [LARGE SCALE GENOMIC DNA]</scope>
</reference>
<comment type="subcellular location">
    <subcellularLocation>
        <location evidence="1">Membrane</location>
        <topology evidence="1">Single-pass type II membrane protein</topology>
    </subcellularLocation>
</comment>
<dbReference type="PANTHER" id="PTHR31121">
    <property type="entry name" value="ALPHA-1,2 MANNOSYLTRANSFERASE KTR1"/>
    <property type="match status" value="1"/>
</dbReference>
<dbReference type="EMBL" id="LT598480">
    <property type="protein sequence ID" value="SCV03160.1"/>
    <property type="molecule type" value="Genomic_DNA"/>
</dbReference>
<dbReference type="GO" id="GO:0000032">
    <property type="term" value="P:cell wall mannoprotein biosynthetic process"/>
    <property type="evidence" value="ECO:0007669"/>
    <property type="project" value="TreeGrafter"/>
</dbReference>
<sequence length="412" mass="48791">MALAARKKLMPKSAILIRKYQRPIRLGFISLVALLCFLFLLHTPPQHSLQTSNKDGKVFNNLVPVNPQTLTKPHADKVQKVEYPENDGTREKAAFVTLARNSDLWDLVPSIRHVEDRFNRRFHYDWVFLNDEPFDKEFKRVTSSLVSGKTKYGVISKEHWSVPDWIDEEKAALARDKMVAEGVIYGESVPYRHMCRFESGFFFHHDLLKEYEYYWRVEPEIRLFCDIHYDVFRFMKINKKKYGFILSLSEYESTIPTLWKTTKEFMKEHPKNVHSNNLMNFISDDNGETYNMCHFWSNFEIGSLDFWRSEAYQAYFDYLDKTGGFFYERWGDAPVHSIAAALFLDKTELHFFDGIGYYHPDFYSCPVEENIRTQNQCTCNPSDDNTWYDYFFCTRKYFDAQKLSLPPVVNKV</sequence>
<comment type="similarity">
    <text evidence="2">Belongs to the glycosyltransferase 15 family.</text>
</comment>
<protein>
    <submittedName>
        <fullName evidence="7">LAME_0H08196g1_1</fullName>
    </submittedName>
</protein>
<dbReference type="InterPro" id="IPR029044">
    <property type="entry name" value="Nucleotide-diphossugar_trans"/>
</dbReference>
<dbReference type="InterPro" id="IPR002685">
    <property type="entry name" value="Glyco_trans_15"/>
</dbReference>
<dbReference type="FunFam" id="3.90.550.10:FF:000051">
    <property type="entry name" value="Alpha-1,2-mannosyltransferase (Ktr4)"/>
    <property type="match status" value="1"/>
</dbReference>
<dbReference type="PANTHER" id="PTHR31121:SF11">
    <property type="entry name" value="MANNOSYLTRANSFERASE KTR3-RELATED"/>
    <property type="match status" value="1"/>
</dbReference>
<evidence type="ECO:0000256" key="4">
    <source>
        <dbReference type="ARBA" id="ARBA00022679"/>
    </source>
</evidence>
<accession>A0A1G4KF22</accession>
<dbReference type="AlphaFoldDB" id="A0A1G4KF22"/>
<dbReference type="Gene3D" id="3.90.550.10">
    <property type="entry name" value="Spore Coat Polysaccharide Biosynthesis Protein SpsA, Chain A"/>
    <property type="match status" value="1"/>
</dbReference>
<keyword evidence="3" id="KW-0328">Glycosyltransferase</keyword>
<dbReference type="GO" id="GO:0006493">
    <property type="term" value="P:protein O-linked glycosylation"/>
    <property type="evidence" value="ECO:0007669"/>
    <property type="project" value="TreeGrafter"/>
</dbReference>
<keyword evidence="5" id="KW-0812">Transmembrane</keyword>
<evidence type="ECO:0000256" key="1">
    <source>
        <dbReference type="ARBA" id="ARBA00004606"/>
    </source>
</evidence>
<dbReference type="Proteomes" id="UP000191144">
    <property type="component" value="Chromosome H"/>
</dbReference>
<evidence type="ECO:0000313" key="8">
    <source>
        <dbReference type="Proteomes" id="UP000191144"/>
    </source>
</evidence>
<dbReference type="GO" id="GO:0016020">
    <property type="term" value="C:membrane"/>
    <property type="evidence" value="ECO:0007669"/>
    <property type="project" value="UniProtKB-SubCell"/>
</dbReference>